<dbReference type="AlphaFoldDB" id="A0A2S2PM21"/>
<protein>
    <submittedName>
        <fullName evidence="2">Uncharacterized protein</fullName>
    </submittedName>
</protein>
<gene>
    <name evidence="2" type="ORF">g.46033</name>
</gene>
<keyword evidence="1" id="KW-0732">Signal</keyword>
<organism evidence="2">
    <name type="scientific">Schizaphis graminum</name>
    <name type="common">Green bug aphid</name>
    <dbReference type="NCBI Taxonomy" id="13262"/>
    <lineage>
        <taxon>Eukaryota</taxon>
        <taxon>Metazoa</taxon>
        <taxon>Ecdysozoa</taxon>
        <taxon>Arthropoda</taxon>
        <taxon>Hexapoda</taxon>
        <taxon>Insecta</taxon>
        <taxon>Pterygota</taxon>
        <taxon>Neoptera</taxon>
        <taxon>Paraneoptera</taxon>
        <taxon>Hemiptera</taxon>
        <taxon>Sternorrhyncha</taxon>
        <taxon>Aphidomorpha</taxon>
        <taxon>Aphidoidea</taxon>
        <taxon>Aphididae</taxon>
        <taxon>Aphidini</taxon>
        <taxon>Schizaphis</taxon>
    </lineage>
</organism>
<sequence>MRTSRICLILLSILVVQISSEVTELDKVINKIKSSAFETAAAPFHDILDEIRKNPDINSFLTTYIRNVKEVMEDTGEGLLHLLPKEKRENTEKALGYLSLYASSAFSSAAKGVTYATNTSFDTLPDDIKTKLLGFGTDINDSLRKIKIAIENNTKTSQKNPK</sequence>
<dbReference type="EMBL" id="GGMR01017808">
    <property type="protein sequence ID" value="MBY30427.1"/>
    <property type="molecule type" value="Transcribed_RNA"/>
</dbReference>
<reference evidence="2" key="1">
    <citation type="submission" date="2018-04" db="EMBL/GenBank/DDBJ databases">
        <title>Transcriptome of Schizaphis graminum biotype I.</title>
        <authorList>
            <person name="Scully E.D."/>
            <person name="Geib S.M."/>
            <person name="Palmer N.A."/>
            <person name="Koch K."/>
            <person name="Bradshaw J."/>
            <person name="Heng-Moss T."/>
            <person name="Sarath G."/>
        </authorList>
    </citation>
    <scope>NUCLEOTIDE SEQUENCE</scope>
</reference>
<evidence type="ECO:0000313" key="2">
    <source>
        <dbReference type="EMBL" id="MBY30427.1"/>
    </source>
</evidence>
<evidence type="ECO:0000256" key="1">
    <source>
        <dbReference type="SAM" id="SignalP"/>
    </source>
</evidence>
<accession>A0A2S2PM21</accession>
<feature type="chain" id="PRO_5015403540" evidence="1">
    <location>
        <begin position="21"/>
        <end position="162"/>
    </location>
</feature>
<name>A0A2S2PM21_SCHGA</name>
<feature type="signal peptide" evidence="1">
    <location>
        <begin position="1"/>
        <end position="20"/>
    </location>
</feature>
<proteinExistence type="predicted"/>